<dbReference type="InterPro" id="IPR016047">
    <property type="entry name" value="M23ase_b-sheet_dom"/>
</dbReference>
<reference evidence="5 6" key="1">
    <citation type="submission" date="2015-07" db="EMBL/GenBank/DDBJ databases">
        <title>Genome sequence of Leptolinea tardivitalis DSM 16556.</title>
        <authorList>
            <person name="Hemp J."/>
            <person name="Ward L.M."/>
            <person name="Pace L.A."/>
            <person name="Fischer W.W."/>
        </authorList>
    </citation>
    <scope>NUCLEOTIDE SEQUENCE [LARGE SCALE GENOMIC DNA]</scope>
    <source>
        <strain evidence="5 6">YMTK-2</strain>
    </source>
</reference>
<protein>
    <recommendedName>
        <fullName evidence="7">Fibronectin type-III domain-containing protein</fullName>
    </recommendedName>
</protein>
<dbReference type="Pfam" id="PF01551">
    <property type="entry name" value="Peptidase_M23"/>
    <property type="match status" value="1"/>
</dbReference>
<dbReference type="SUPFAM" id="SSF49695">
    <property type="entry name" value="gamma-Crystallin-like"/>
    <property type="match status" value="1"/>
</dbReference>
<dbReference type="InterPro" id="IPR011024">
    <property type="entry name" value="G_crystallin-like"/>
</dbReference>
<evidence type="ECO:0000259" key="3">
    <source>
        <dbReference type="PROSITE" id="PS50853"/>
    </source>
</evidence>
<organism evidence="5 6">
    <name type="scientific">Leptolinea tardivitalis</name>
    <dbReference type="NCBI Taxonomy" id="229920"/>
    <lineage>
        <taxon>Bacteria</taxon>
        <taxon>Bacillati</taxon>
        <taxon>Chloroflexota</taxon>
        <taxon>Anaerolineae</taxon>
        <taxon>Anaerolineales</taxon>
        <taxon>Anaerolineaceae</taxon>
        <taxon>Leptolinea</taxon>
    </lineage>
</organism>
<dbReference type="SUPFAM" id="SSF51261">
    <property type="entry name" value="Duplicated hybrid motif"/>
    <property type="match status" value="1"/>
</dbReference>
<proteinExistence type="inferred from homology"/>
<dbReference type="InterPro" id="IPR050570">
    <property type="entry name" value="Cell_wall_metabolism_enzyme"/>
</dbReference>
<dbReference type="OrthoDB" id="135264at2"/>
<comment type="similarity">
    <text evidence="1">Belongs to the beta/gamma-crystallin family.</text>
</comment>
<evidence type="ECO:0000259" key="4">
    <source>
        <dbReference type="PROSITE" id="PS50915"/>
    </source>
</evidence>
<dbReference type="GO" id="GO:0004222">
    <property type="term" value="F:metalloendopeptidase activity"/>
    <property type="evidence" value="ECO:0007669"/>
    <property type="project" value="TreeGrafter"/>
</dbReference>
<evidence type="ECO:0000313" key="6">
    <source>
        <dbReference type="Proteomes" id="UP000050430"/>
    </source>
</evidence>
<dbReference type="PROSITE" id="PS50915">
    <property type="entry name" value="CRYSTALLIN_BETA_GAMMA"/>
    <property type="match status" value="1"/>
</dbReference>
<dbReference type="InterPro" id="IPR003961">
    <property type="entry name" value="FN3_dom"/>
</dbReference>
<dbReference type="SMART" id="SM00060">
    <property type="entry name" value="FN3"/>
    <property type="match status" value="2"/>
</dbReference>
<name>A0A0P6XBY6_9CHLR</name>
<gene>
    <name evidence="5" type="ORF">ADM99_06730</name>
</gene>
<keyword evidence="2" id="KW-0677">Repeat</keyword>
<dbReference type="Gene3D" id="2.60.20.10">
    <property type="entry name" value="Crystallins"/>
    <property type="match status" value="1"/>
</dbReference>
<dbReference type="Proteomes" id="UP000050430">
    <property type="component" value="Unassembled WGS sequence"/>
</dbReference>
<dbReference type="CDD" id="cd12797">
    <property type="entry name" value="M23_peptidase"/>
    <property type="match status" value="1"/>
</dbReference>
<evidence type="ECO:0000313" key="5">
    <source>
        <dbReference type="EMBL" id="KPL72765.1"/>
    </source>
</evidence>
<dbReference type="PROSITE" id="PS50853">
    <property type="entry name" value="FN3"/>
    <property type="match status" value="1"/>
</dbReference>
<comment type="caution">
    <text evidence="5">The sequence shown here is derived from an EMBL/GenBank/DDBJ whole genome shotgun (WGS) entry which is preliminary data.</text>
</comment>
<dbReference type="InterPro" id="IPR036116">
    <property type="entry name" value="FN3_sf"/>
</dbReference>
<dbReference type="CDD" id="cd00063">
    <property type="entry name" value="FN3"/>
    <property type="match status" value="1"/>
</dbReference>
<dbReference type="Gene3D" id="2.60.120.380">
    <property type="match status" value="2"/>
</dbReference>
<feature type="domain" description="Fibronectin type-III" evidence="3">
    <location>
        <begin position="1054"/>
        <end position="1147"/>
    </location>
</feature>
<accession>A0A0P6XBY6</accession>
<dbReference type="InterPro" id="IPR001064">
    <property type="entry name" value="Beta/gamma_crystallin"/>
</dbReference>
<dbReference type="SUPFAM" id="SSF89260">
    <property type="entry name" value="Collagen-binding domain"/>
    <property type="match status" value="1"/>
</dbReference>
<dbReference type="STRING" id="229920.ADM99_06730"/>
<evidence type="ECO:0000256" key="2">
    <source>
        <dbReference type="ARBA" id="ARBA00022737"/>
    </source>
</evidence>
<dbReference type="PANTHER" id="PTHR21666">
    <property type="entry name" value="PEPTIDASE-RELATED"/>
    <property type="match status" value="1"/>
</dbReference>
<evidence type="ECO:0008006" key="7">
    <source>
        <dbReference type="Google" id="ProtNLM"/>
    </source>
</evidence>
<dbReference type="SUPFAM" id="SSF49265">
    <property type="entry name" value="Fibronectin type III"/>
    <property type="match status" value="1"/>
</dbReference>
<dbReference type="Gene3D" id="2.60.40.10">
    <property type="entry name" value="Immunoglobulins"/>
    <property type="match status" value="3"/>
</dbReference>
<evidence type="ECO:0000256" key="1">
    <source>
        <dbReference type="ARBA" id="ARBA00009646"/>
    </source>
</evidence>
<dbReference type="InterPro" id="IPR011055">
    <property type="entry name" value="Dup_hybrid_motif"/>
</dbReference>
<dbReference type="EMBL" id="LGCK01000007">
    <property type="protein sequence ID" value="KPL72765.1"/>
    <property type="molecule type" value="Genomic_DNA"/>
</dbReference>
<dbReference type="RefSeq" id="WP_062421133.1">
    <property type="nucleotide sequence ID" value="NZ_BBYA01000008.1"/>
</dbReference>
<dbReference type="InterPro" id="IPR013783">
    <property type="entry name" value="Ig-like_fold"/>
</dbReference>
<keyword evidence="6" id="KW-1185">Reference proteome</keyword>
<dbReference type="Gene3D" id="2.70.70.10">
    <property type="entry name" value="Glucose Permease (Domain IIA)"/>
    <property type="match status" value="1"/>
</dbReference>
<sequence length="1306" mass="140315">MNQFNRKGSNFPRWLLPVLIGIFLILAAGSAILAYQIFFAEPDASMVFPKYSQPKDMATAQLDQALQEALKRHPEVLSYLMYRVGITQVSYTEDKNTALLWLALYDKDTDTLIPAEPGLAIAQKTKENNWTVTVQADDGFNNLLKDIPESMIDAETKAQYMSAPQALTKAAPLRGYRLPWKKGVTKFLTGSIGHVLTYKSCPSSCMYAFDFADGGNFPILAAKGGRVKYAVWKFPDNNHENANYIILEDDSTSPVTYQVYFHLSQNSIPEALRVKGTWVNQGQYIGNVDNTGYSSGPHLHFHVHANSTSYWGNSVDIVFEDVSVNGGRPRTCAEAKAFPTYGSQCMPGDKYTSNNGDSKPPTGVLNAPAANTLVTSQTVTLSGYGSDESGVARIQPMVKYDGQWRAAGDPITDSAFVTDVDLCAAGVPDGPLSVGINIWDNGGNKTITPIGDIPIRKKFTCPVLPPACSPAANQAALYNNANFQGFCKVIDIGDISDINSLVDFGDNNLESIQLGGGVSAILYDGVDFSGRSQSLTSSSENLDTQIVGANRVSSLKLVSVLSAPSEPVLNPVSGPNGGDATSSDSIVLSWQPVPGAVEYRASVTGPDGFNAVQNWQPSVSFSLGTLKPGNYDWTASARNSAGEKSASGKFIIKEGKTETLTPITSPYEVGFYKDAAGWAGTGLWTRNSFKVGTESQTGWIFGTDNEYSKGDSRASGDLTSPLIHIGYKGQQFSFRYVSVTESSGEIWDQRILQISVDGGPFQDLQKISGSSDRTSLLESKPIDLSAYVGKNVRFRFHFDTIDSMYNTGLGWAITAVRISDNPSKVCQEFANDDSPENAQSIAVGKNASGQICPAGDVDYFTFTSDNKQAFNATLNITSTATNWQPALSLISSDGKTTLADAKVSGSTAQLTANLPGAGQYLLKVSASANTKVVVPYLDYQLSLIQDTTAPSIKLITPADGSISLALPIALSAEAADGDKPASRVEFYVQPAGVPVEKADRVAVDDSAKDGWIGTIPADYTGKLQGAAVFARAFDQAGNHTDSAAVILAGDGTTPVTHLDALPNEYGSTLINLKWTAVSKVKIDHFELQYQVNNGGWQAWAEPLPGNARETSFFATNGATYSFRIRAITESGAEEFPEEPQVKTTVEKECIPDKYEPKDNVPTNSPSLTSGNCQLHNLCGFKDEDWTSMLLQGGKTYTFKAVPQELAAGVTLQVFNLAGQAVTDEISPETLNSITTLNYQPETSATYYLHVKAANDNLAGTRSIYNICYDQAEPFSPIPVVCGAILIPLLTALLKLASRIRNSATGS</sequence>
<dbReference type="PANTHER" id="PTHR21666:SF270">
    <property type="entry name" value="MUREIN HYDROLASE ACTIVATOR ENVC"/>
    <property type="match status" value="1"/>
</dbReference>
<feature type="domain" description="Beta/gamma crystallin 'Greek key'" evidence="4">
    <location>
        <begin position="518"/>
        <end position="559"/>
    </location>
</feature>